<sequence>MAMAPGGQWEQAPVEAVERTPGRARRNLPADNAVLPDAMRGPGVAGLGGATVWKARLLGQTQSPTTTAMSASTMCTSCLRAARRIATHSARAATPSARHSITPARAYSQPTAPLYLDFLLPTAFPRAPPISALKTRRALTHPARRTLATTATPAAPPTRAILHPRTDDTGAPLQISISPRASHRLCSIAQKDANPHTALRVSIESGGCHGFQYLMALTDLSQTPPSAEDTVFEGPGGAKVVVDESSLELLNGSTVDYSMELIGSQFKVTGIPGATSSCGRGLGRGGTVVGDVREVMSDGWGSTDQRVGVRGREGRGVWACLVVALVDSEYLAVASTSSTRQQLEELQSHYRASQPTQQRVLVQEIRESCALFAIWYYQVNRLLVSLNQKRRHLIARIVSHLGLDLTPVRLLRPHIVAKRILHINKAPQESASYSQSD</sequence>
<proteinExistence type="predicted"/>
<protein>
    <submittedName>
        <fullName evidence="1">Uncharacterized protein</fullName>
    </submittedName>
</protein>
<keyword evidence="2" id="KW-1185">Reference proteome</keyword>
<accession>A0ACC2HP06</accession>
<evidence type="ECO:0000313" key="2">
    <source>
        <dbReference type="Proteomes" id="UP001153331"/>
    </source>
</evidence>
<gene>
    <name evidence="1" type="ORF">OPT61_g10576</name>
</gene>
<organism evidence="1 2">
    <name type="scientific">Boeremia exigua</name>
    <dbReference type="NCBI Taxonomy" id="749465"/>
    <lineage>
        <taxon>Eukaryota</taxon>
        <taxon>Fungi</taxon>
        <taxon>Dikarya</taxon>
        <taxon>Ascomycota</taxon>
        <taxon>Pezizomycotina</taxon>
        <taxon>Dothideomycetes</taxon>
        <taxon>Pleosporomycetidae</taxon>
        <taxon>Pleosporales</taxon>
        <taxon>Pleosporineae</taxon>
        <taxon>Didymellaceae</taxon>
        <taxon>Boeremia</taxon>
    </lineage>
</organism>
<name>A0ACC2HP06_9PLEO</name>
<dbReference type="EMBL" id="JAPHNI010001816">
    <property type="protein sequence ID" value="KAJ8104772.1"/>
    <property type="molecule type" value="Genomic_DNA"/>
</dbReference>
<reference evidence="1" key="1">
    <citation type="submission" date="2022-11" db="EMBL/GenBank/DDBJ databases">
        <title>Genome Sequence of Boeremia exigua.</title>
        <authorList>
            <person name="Buettner E."/>
        </authorList>
    </citation>
    <scope>NUCLEOTIDE SEQUENCE</scope>
    <source>
        <strain evidence="1">CU02</strain>
    </source>
</reference>
<evidence type="ECO:0000313" key="1">
    <source>
        <dbReference type="EMBL" id="KAJ8104772.1"/>
    </source>
</evidence>
<dbReference type="Proteomes" id="UP001153331">
    <property type="component" value="Unassembled WGS sequence"/>
</dbReference>
<comment type="caution">
    <text evidence="1">The sequence shown here is derived from an EMBL/GenBank/DDBJ whole genome shotgun (WGS) entry which is preliminary data.</text>
</comment>